<reference evidence="1 2" key="1">
    <citation type="submission" date="2013-07" db="EMBL/GenBank/DDBJ databases">
        <authorList>
            <person name="Weinstock G."/>
            <person name="Sodergren E."/>
            <person name="Wylie T."/>
            <person name="Fulton L."/>
            <person name="Fulton R."/>
            <person name="Fronick C."/>
            <person name="O'Laughlin M."/>
            <person name="Godfrey J."/>
            <person name="Miner T."/>
            <person name="Herter B."/>
            <person name="Appelbaum E."/>
            <person name="Cordes M."/>
            <person name="Lek S."/>
            <person name="Wollam A."/>
            <person name="Pepin K.H."/>
            <person name="Palsikar V.B."/>
            <person name="Mitreva M."/>
            <person name="Wilson R.K."/>
        </authorList>
    </citation>
    <scope>NUCLEOTIDE SEQUENCE [LARGE SCALE GENOMIC DNA]</scope>
    <source>
        <strain evidence="1 2">ATCC 14940</strain>
    </source>
</reference>
<organism evidence="1 2">
    <name type="scientific">[Clostridium] symbiosum ATCC 14940</name>
    <dbReference type="NCBI Taxonomy" id="411472"/>
    <lineage>
        <taxon>Bacteria</taxon>
        <taxon>Bacillati</taxon>
        <taxon>Bacillota</taxon>
        <taxon>Clostridia</taxon>
        <taxon>Lachnospirales</taxon>
        <taxon>Lachnospiraceae</taxon>
        <taxon>Otoolea</taxon>
    </lineage>
</organism>
<evidence type="ECO:0000313" key="1">
    <source>
        <dbReference type="EMBL" id="ERI76305.1"/>
    </source>
</evidence>
<dbReference type="EMBL" id="AWSU01000207">
    <property type="protein sequence ID" value="ERI76305.1"/>
    <property type="molecule type" value="Genomic_DNA"/>
</dbReference>
<sequence>MLWDVFSIPELYFLFNRRVSLLNKKCSAQVHNAAARNYAAVAILRKRRIFYFCSTLSCPELLLRAF</sequence>
<evidence type="ECO:0000313" key="2">
    <source>
        <dbReference type="Proteomes" id="UP000016491"/>
    </source>
</evidence>
<accession>A0ABC9TWQ0</accession>
<name>A0ABC9TWQ0_CLOSY</name>
<proteinExistence type="predicted"/>
<dbReference type="Proteomes" id="UP000016491">
    <property type="component" value="Unassembled WGS sequence"/>
</dbReference>
<comment type="caution">
    <text evidence="1">The sequence shown here is derived from an EMBL/GenBank/DDBJ whole genome shotgun (WGS) entry which is preliminary data.</text>
</comment>
<protein>
    <submittedName>
        <fullName evidence="1">Uncharacterized protein</fullName>
    </submittedName>
</protein>
<dbReference type="AlphaFoldDB" id="A0ABC9TWQ0"/>
<gene>
    <name evidence="1" type="ORF">CLOSYM_02689</name>
</gene>